<dbReference type="InterPro" id="IPR052906">
    <property type="entry name" value="Type_IV_Methyl-Rstrct_Enzyme"/>
</dbReference>
<dbReference type="InterPro" id="IPR011335">
    <property type="entry name" value="Restrct_endonuc-II-like"/>
</dbReference>
<dbReference type="GO" id="GO:0015666">
    <property type="term" value="F:restriction endodeoxyribonuclease activity"/>
    <property type="evidence" value="ECO:0007669"/>
    <property type="project" value="TreeGrafter"/>
</dbReference>
<evidence type="ECO:0000313" key="3">
    <source>
        <dbReference type="Proteomes" id="UP000183018"/>
    </source>
</evidence>
<name>A0A1I3GMM9_9GAMM</name>
<keyword evidence="2" id="KW-0378">Hydrolase</keyword>
<keyword evidence="2" id="KW-0540">Nuclease</keyword>
<evidence type="ECO:0000313" key="2">
    <source>
        <dbReference type="EMBL" id="SFI24541.1"/>
    </source>
</evidence>
<organism evidence="2 3">
    <name type="scientific">Phytopseudomonas argentinensis</name>
    <dbReference type="NCBI Taxonomy" id="289370"/>
    <lineage>
        <taxon>Bacteria</taxon>
        <taxon>Pseudomonadati</taxon>
        <taxon>Pseudomonadota</taxon>
        <taxon>Gammaproteobacteria</taxon>
        <taxon>Pseudomonadales</taxon>
        <taxon>Pseudomonadaceae</taxon>
        <taxon>Phytopseudomonas</taxon>
    </lineage>
</organism>
<dbReference type="Proteomes" id="UP000183018">
    <property type="component" value="Unassembled WGS sequence"/>
</dbReference>
<sequence length="265" mass="29082">MASPVWQYNSHTQSAPLLTSVFRNSFCPCCACSQALAVSDRYDESDGRRYSKYIKVMCCALCGWWFVSKDTWDSACGLDHTLHILTATGAALRTFSPGPSDAQLTILEGEIRDHLLGKGTSAEWAALEDVTKGVFREFGYQARVTARSKDGGIDVIVDHAEFGDVYAQVKHTRNKVGVRVLRELIGTMAINGTTNSLLVTSSGFTHGLSKEKALAAQKGFFVELVDGNRLLASLNLTYRRDPPTISEVMDVADPNIQLIIEEVKL</sequence>
<keyword evidence="2" id="KW-0255">Endonuclease</keyword>
<evidence type="ECO:0000259" key="1">
    <source>
        <dbReference type="Pfam" id="PF04471"/>
    </source>
</evidence>
<dbReference type="SUPFAM" id="SSF52980">
    <property type="entry name" value="Restriction endonuclease-like"/>
    <property type="match status" value="1"/>
</dbReference>
<keyword evidence="3" id="KW-1185">Reference proteome</keyword>
<protein>
    <submittedName>
        <fullName evidence="2">Restriction endonuclease</fullName>
    </submittedName>
</protein>
<feature type="domain" description="Restriction endonuclease type IV Mrr" evidence="1">
    <location>
        <begin position="122"/>
        <end position="232"/>
    </location>
</feature>
<dbReference type="GO" id="GO:0003677">
    <property type="term" value="F:DNA binding"/>
    <property type="evidence" value="ECO:0007669"/>
    <property type="project" value="InterPro"/>
</dbReference>
<reference evidence="3" key="1">
    <citation type="submission" date="2016-10" db="EMBL/GenBank/DDBJ databases">
        <authorList>
            <person name="Varghese N."/>
            <person name="Submissions S."/>
        </authorList>
    </citation>
    <scope>NUCLEOTIDE SEQUENCE [LARGE SCALE GENOMIC DNA]</scope>
    <source>
        <strain evidence="3">LMG 22563</strain>
    </source>
</reference>
<dbReference type="PANTHER" id="PTHR30015:SF7">
    <property type="entry name" value="TYPE IV METHYL-DIRECTED RESTRICTION ENZYME ECOKMRR"/>
    <property type="match status" value="1"/>
</dbReference>
<gene>
    <name evidence="2" type="ORF">SAMN05216602_0205</name>
</gene>
<dbReference type="Gene3D" id="3.40.1350.10">
    <property type="match status" value="1"/>
</dbReference>
<dbReference type="AlphaFoldDB" id="A0A1I3GMM9"/>
<dbReference type="PANTHER" id="PTHR30015">
    <property type="entry name" value="MRR RESTRICTION SYSTEM PROTEIN"/>
    <property type="match status" value="1"/>
</dbReference>
<dbReference type="GO" id="GO:0009307">
    <property type="term" value="P:DNA restriction-modification system"/>
    <property type="evidence" value="ECO:0007669"/>
    <property type="project" value="InterPro"/>
</dbReference>
<dbReference type="EMBL" id="FORC01000001">
    <property type="protein sequence ID" value="SFI24541.1"/>
    <property type="molecule type" value="Genomic_DNA"/>
</dbReference>
<dbReference type="RefSeq" id="WP_167364643.1">
    <property type="nucleotide sequence ID" value="NZ_FORC01000001.1"/>
</dbReference>
<dbReference type="InterPro" id="IPR011856">
    <property type="entry name" value="tRNA_endonuc-like_dom_sf"/>
</dbReference>
<dbReference type="Pfam" id="PF04471">
    <property type="entry name" value="Mrr_cat"/>
    <property type="match status" value="1"/>
</dbReference>
<dbReference type="InterPro" id="IPR007560">
    <property type="entry name" value="Restrct_endonuc_IV_Mrr"/>
</dbReference>
<proteinExistence type="predicted"/>
<accession>A0A1I3GMM9</accession>